<evidence type="ECO:0000313" key="1">
    <source>
        <dbReference type="EMBL" id="QGH35167.1"/>
    </source>
</evidence>
<reference evidence="1 2" key="1">
    <citation type="submission" date="2019-11" db="EMBL/GenBank/DDBJ databases">
        <title>Gracilibacillus salitolerans sp. nov., a moderate halophile isolated from a saline soil in northwest China.</title>
        <authorList>
            <person name="Gan L."/>
        </authorList>
    </citation>
    <scope>NUCLEOTIDE SEQUENCE [LARGE SCALE GENOMIC DNA]</scope>
    <source>
        <strain evidence="1 2">SCU50</strain>
    </source>
</reference>
<gene>
    <name evidence="1" type="ORF">GI584_14420</name>
</gene>
<accession>A0A5Q2TM63</accession>
<name>A0A5Q2TM63_9BACI</name>
<protein>
    <submittedName>
        <fullName evidence="1">Uncharacterized protein</fullName>
    </submittedName>
</protein>
<proteinExistence type="predicted"/>
<dbReference type="AlphaFoldDB" id="A0A5Q2TM63"/>
<dbReference type="EMBL" id="CP045915">
    <property type="protein sequence ID" value="QGH35167.1"/>
    <property type="molecule type" value="Genomic_DNA"/>
</dbReference>
<sequence length="239" mass="26570">MIKEAIQYIVGLGNRETFSENGQIYVSGDVKLLKVPQPAEIKVGTLSALVEYSKSRFDGEENFLIHIVNPTKVRLLSSINSDAERSNWVEANALLPEINFGSFYDMESFNILLQSCFLESEMRDTLLKVVGNISDQDVKTYGDDGTTQTVTAKTGVSTVGEVVVPNPVELAPYRTFIDVDQPESDFIFRMKQGRGDGPIGALFEADGGSWRREAMTLIKNYLYENLAEEIESGNIHILS</sequence>
<dbReference type="KEGG" id="grc:GI584_14420"/>
<keyword evidence="2" id="KW-1185">Reference proteome</keyword>
<dbReference type="Proteomes" id="UP000339690">
    <property type="component" value="Chromosome"/>
</dbReference>
<organism evidence="1 2">
    <name type="scientific">Gracilibacillus salitolerans</name>
    <dbReference type="NCBI Taxonomy" id="2663022"/>
    <lineage>
        <taxon>Bacteria</taxon>
        <taxon>Bacillati</taxon>
        <taxon>Bacillota</taxon>
        <taxon>Bacilli</taxon>
        <taxon>Bacillales</taxon>
        <taxon>Bacillaceae</taxon>
        <taxon>Gracilibacillus</taxon>
    </lineage>
</organism>
<evidence type="ECO:0000313" key="2">
    <source>
        <dbReference type="Proteomes" id="UP000339690"/>
    </source>
</evidence>
<dbReference type="RefSeq" id="WP_153791641.1">
    <property type="nucleotide sequence ID" value="NZ_CP045915.1"/>
</dbReference>